<evidence type="ECO:0000313" key="1">
    <source>
        <dbReference type="EMBL" id="SHK87941.1"/>
    </source>
</evidence>
<dbReference type="RefSeq" id="WP_073278188.1">
    <property type="nucleotide sequence ID" value="NZ_FRAC01000019.1"/>
</dbReference>
<accession>A0A1M6W2I9</accession>
<reference evidence="1 2" key="1">
    <citation type="submission" date="2016-11" db="EMBL/GenBank/DDBJ databases">
        <authorList>
            <person name="Jaros S."/>
            <person name="Januszkiewicz K."/>
            <person name="Wedrychowicz H."/>
        </authorList>
    </citation>
    <scope>NUCLEOTIDE SEQUENCE [LARGE SCALE GENOMIC DNA]</scope>
    <source>
        <strain evidence="1 2">DSM 15929</strain>
    </source>
</reference>
<gene>
    <name evidence="1" type="ORF">SAMN02745136_03556</name>
</gene>
<dbReference type="InterPro" id="IPR043519">
    <property type="entry name" value="NT_sf"/>
</dbReference>
<dbReference type="AlphaFoldDB" id="A0A1M6W2I9"/>
<dbReference type="SUPFAM" id="SSF81301">
    <property type="entry name" value="Nucleotidyltransferase"/>
    <property type="match status" value="1"/>
</dbReference>
<dbReference type="Proteomes" id="UP000184386">
    <property type="component" value="Unassembled WGS sequence"/>
</dbReference>
<keyword evidence="2" id="KW-1185">Reference proteome</keyword>
<name>A0A1M6W2I9_9FIRM</name>
<dbReference type="EMBL" id="FRAC01000019">
    <property type="protein sequence ID" value="SHK87941.1"/>
    <property type="molecule type" value="Genomic_DNA"/>
</dbReference>
<organism evidence="1 2">
    <name type="scientific">Anaerocolumna jejuensis DSM 15929</name>
    <dbReference type="NCBI Taxonomy" id="1121322"/>
    <lineage>
        <taxon>Bacteria</taxon>
        <taxon>Bacillati</taxon>
        <taxon>Bacillota</taxon>
        <taxon>Clostridia</taxon>
        <taxon>Lachnospirales</taxon>
        <taxon>Lachnospiraceae</taxon>
        <taxon>Anaerocolumna</taxon>
    </lineage>
</organism>
<evidence type="ECO:0008006" key="3">
    <source>
        <dbReference type="Google" id="ProtNLM"/>
    </source>
</evidence>
<evidence type="ECO:0000313" key="2">
    <source>
        <dbReference type="Proteomes" id="UP000184386"/>
    </source>
</evidence>
<dbReference type="OrthoDB" id="1908180at2"/>
<sequence>MILGNKSVIDNALDISSIGITFSSKPIIVGGLAMEYYGLRKCGDDIDLIISNEDYQILASQYSDYKIDIWGDLGIKFNQFELLRSISRLDYDFYSKGAVEYEKYKVLSFDRLFFMTAAAVRSEPDVQKRVDDFGLALGHCYNNYRNQAYVTNAELNITAYENAPDGTIFGGKYA</sequence>
<protein>
    <recommendedName>
        <fullName evidence="3">Nucleotidyl transferase AbiEii toxin, Type IV TA system</fullName>
    </recommendedName>
</protein>
<proteinExistence type="predicted"/>